<dbReference type="PRINTS" id="PR00081">
    <property type="entry name" value="GDHRDH"/>
</dbReference>
<evidence type="ECO:0000256" key="2">
    <source>
        <dbReference type="ARBA" id="ARBA00023002"/>
    </source>
</evidence>
<dbReference type="InterPro" id="IPR002347">
    <property type="entry name" value="SDR_fam"/>
</dbReference>
<dbReference type="EMBL" id="MAVT02001748">
    <property type="protein sequence ID" value="POS70199.1"/>
    <property type="molecule type" value="Genomic_DNA"/>
</dbReference>
<dbReference type="STRING" id="158607.A0A2P5HIW7"/>
<dbReference type="PANTHER" id="PTHR24321:SF8">
    <property type="entry name" value="ESTRADIOL 17-BETA-DEHYDROGENASE 8-RELATED"/>
    <property type="match status" value="1"/>
</dbReference>
<dbReference type="InParanoid" id="A0A2P5HIW7"/>
<evidence type="ECO:0000256" key="1">
    <source>
        <dbReference type="ARBA" id="ARBA00006484"/>
    </source>
</evidence>
<dbReference type="InterPro" id="IPR036291">
    <property type="entry name" value="NAD(P)-bd_dom_sf"/>
</dbReference>
<dbReference type="Pfam" id="PF13561">
    <property type="entry name" value="adh_short_C2"/>
    <property type="match status" value="1"/>
</dbReference>
<dbReference type="OrthoDB" id="10253736at2759"/>
<dbReference type="PANTHER" id="PTHR24321">
    <property type="entry name" value="DEHYDROGENASES, SHORT CHAIN"/>
    <property type="match status" value="1"/>
</dbReference>
<evidence type="ECO:0000313" key="4">
    <source>
        <dbReference type="Proteomes" id="UP000094444"/>
    </source>
</evidence>
<sequence length="163" mass="17645">MLTSQLWLRGIRDHLVEMPEVGLRNTALILVGSEAGHFGVRTCAAYAATKSAVQWGLLQSLRADAPRVFPRARVNAVAPGPVDTEHFRQQTKGPGTEEWWAECQATTPLARPVPTGDVARSILFLASESWSGSVHGKCLDVDSGKEGSLMWGSSESPTGRDIY</sequence>
<protein>
    <submittedName>
        <fullName evidence="3">Uncharacterized protein</fullName>
    </submittedName>
</protein>
<dbReference type="CDD" id="cd05233">
    <property type="entry name" value="SDR_c"/>
    <property type="match status" value="1"/>
</dbReference>
<dbReference type="Gene3D" id="3.40.50.720">
    <property type="entry name" value="NAD(P)-binding Rossmann-like Domain"/>
    <property type="match status" value="1"/>
</dbReference>
<keyword evidence="4" id="KW-1185">Reference proteome</keyword>
<comment type="caution">
    <text evidence="3">The sequence shown here is derived from an EMBL/GenBank/DDBJ whole genome shotgun (WGS) entry which is preliminary data.</text>
</comment>
<dbReference type="SUPFAM" id="SSF51735">
    <property type="entry name" value="NAD(P)-binding Rossmann-fold domains"/>
    <property type="match status" value="1"/>
</dbReference>
<name>A0A2P5HIW7_DIAHE</name>
<evidence type="ECO:0000313" key="3">
    <source>
        <dbReference type="EMBL" id="POS70199.1"/>
    </source>
</evidence>
<organism evidence="3 4">
    <name type="scientific">Diaporthe helianthi</name>
    <dbReference type="NCBI Taxonomy" id="158607"/>
    <lineage>
        <taxon>Eukaryota</taxon>
        <taxon>Fungi</taxon>
        <taxon>Dikarya</taxon>
        <taxon>Ascomycota</taxon>
        <taxon>Pezizomycotina</taxon>
        <taxon>Sordariomycetes</taxon>
        <taxon>Sordariomycetidae</taxon>
        <taxon>Diaporthales</taxon>
        <taxon>Diaporthaceae</taxon>
        <taxon>Diaporthe</taxon>
    </lineage>
</organism>
<dbReference type="GO" id="GO:0016491">
    <property type="term" value="F:oxidoreductase activity"/>
    <property type="evidence" value="ECO:0007669"/>
    <property type="project" value="UniProtKB-KW"/>
</dbReference>
<dbReference type="Proteomes" id="UP000094444">
    <property type="component" value="Unassembled WGS sequence"/>
</dbReference>
<reference evidence="3" key="1">
    <citation type="submission" date="2017-09" db="EMBL/GenBank/DDBJ databases">
        <title>Polyketide synthases of a Diaporthe helianthi virulent isolate.</title>
        <authorList>
            <person name="Baroncelli R."/>
        </authorList>
    </citation>
    <scope>NUCLEOTIDE SEQUENCE [LARGE SCALE GENOMIC DNA]</scope>
    <source>
        <strain evidence="3">7/96</strain>
    </source>
</reference>
<gene>
    <name evidence="3" type="ORF">DHEL01_v211404</name>
</gene>
<comment type="similarity">
    <text evidence="1">Belongs to the short-chain dehydrogenases/reductases (SDR) family.</text>
</comment>
<dbReference type="AlphaFoldDB" id="A0A2P5HIW7"/>
<proteinExistence type="inferred from homology"/>
<keyword evidence="2" id="KW-0560">Oxidoreductase</keyword>
<accession>A0A2P5HIW7</accession>